<keyword evidence="3" id="KW-0560">Oxidoreductase</keyword>
<accession>A0A9P8UPP2</accession>
<dbReference type="GeneID" id="70126711"/>
<keyword evidence="6" id="KW-1185">Reference proteome</keyword>
<gene>
    <name evidence="5" type="ORF">BKA67DRAFT_516524</name>
</gene>
<evidence type="ECO:0000256" key="1">
    <source>
        <dbReference type="ARBA" id="ARBA00005725"/>
    </source>
</evidence>
<dbReference type="InterPro" id="IPR036291">
    <property type="entry name" value="NAD(P)-bd_dom_sf"/>
</dbReference>
<dbReference type="InterPro" id="IPR051609">
    <property type="entry name" value="NmrA/Isoflavone_reductase-like"/>
</dbReference>
<dbReference type="PANTHER" id="PTHR47706">
    <property type="entry name" value="NMRA-LIKE FAMILY PROTEIN"/>
    <property type="match status" value="1"/>
</dbReference>
<dbReference type="EMBL" id="JAGPXC010000003">
    <property type="protein sequence ID" value="KAH6655947.1"/>
    <property type="molecule type" value="Genomic_DNA"/>
</dbReference>
<dbReference type="AlphaFoldDB" id="A0A9P8UPP2"/>
<comment type="caution">
    <text evidence="5">The sequence shown here is derived from an EMBL/GenBank/DDBJ whole genome shotgun (WGS) entry which is preliminary data.</text>
</comment>
<dbReference type="GO" id="GO:0016491">
    <property type="term" value="F:oxidoreductase activity"/>
    <property type="evidence" value="ECO:0007669"/>
    <property type="project" value="UniProtKB-KW"/>
</dbReference>
<dbReference type="Proteomes" id="UP000758603">
    <property type="component" value="Unassembled WGS sequence"/>
</dbReference>
<dbReference type="Pfam" id="PF13460">
    <property type="entry name" value="NAD_binding_10"/>
    <property type="match status" value="1"/>
</dbReference>
<evidence type="ECO:0000313" key="5">
    <source>
        <dbReference type="EMBL" id="KAH6655947.1"/>
    </source>
</evidence>
<evidence type="ECO:0000256" key="2">
    <source>
        <dbReference type="ARBA" id="ARBA00022857"/>
    </source>
</evidence>
<comment type="similarity">
    <text evidence="1">Belongs to the NmrA-type oxidoreductase family. Isoflavone reductase subfamily.</text>
</comment>
<evidence type="ECO:0000259" key="4">
    <source>
        <dbReference type="Pfam" id="PF13460"/>
    </source>
</evidence>
<organism evidence="5 6">
    <name type="scientific">Truncatella angustata</name>
    <dbReference type="NCBI Taxonomy" id="152316"/>
    <lineage>
        <taxon>Eukaryota</taxon>
        <taxon>Fungi</taxon>
        <taxon>Dikarya</taxon>
        <taxon>Ascomycota</taxon>
        <taxon>Pezizomycotina</taxon>
        <taxon>Sordariomycetes</taxon>
        <taxon>Xylariomycetidae</taxon>
        <taxon>Amphisphaeriales</taxon>
        <taxon>Sporocadaceae</taxon>
        <taxon>Truncatella</taxon>
    </lineage>
</organism>
<name>A0A9P8UPP2_9PEZI</name>
<sequence>MTIVVGIAGLTGKFAQCVAKELHAYPGVKLKGFCRSQQKLPQAALKMYDIEVVQGDFDNVAAVEKFVRGTNIVVCCYFGEPDLMIRGQKILVDACSKFDVPRFYLVEKGVAGVHVLVGALTETFWSEYFQVFDTKTQTIRYWETGDEKWELTTYETAAAYTAALVVDQNASGVFRFRGDCKSILEIRELYQRVYGSSLPLQRLGSLDELYHTVNREFEKDPNNAMAWAPGCFSYWCINGIAYLGEDLDNHKFPHIKPVDMESFLRAHEKERVPVAFLSLGF</sequence>
<evidence type="ECO:0000256" key="3">
    <source>
        <dbReference type="ARBA" id="ARBA00023002"/>
    </source>
</evidence>
<dbReference type="InterPro" id="IPR016040">
    <property type="entry name" value="NAD(P)-bd_dom"/>
</dbReference>
<dbReference type="SUPFAM" id="SSF51735">
    <property type="entry name" value="NAD(P)-binding Rossmann-fold domains"/>
    <property type="match status" value="1"/>
</dbReference>
<dbReference type="Gene3D" id="3.40.50.720">
    <property type="entry name" value="NAD(P)-binding Rossmann-like Domain"/>
    <property type="match status" value="1"/>
</dbReference>
<dbReference type="RefSeq" id="XP_045960212.1">
    <property type="nucleotide sequence ID" value="XM_046097819.1"/>
</dbReference>
<keyword evidence="2" id="KW-0521">NADP</keyword>
<dbReference type="OrthoDB" id="419598at2759"/>
<feature type="domain" description="NAD(P)-binding" evidence="4">
    <location>
        <begin position="11"/>
        <end position="131"/>
    </location>
</feature>
<dbReference type="PANTHER" id="PTHR47706:SF9">
    <property type="entry name" value="NMRA-LIKE DOMAIN-CONTAINING PROTEIN-RELATED"/>
    <property type="match status" value="1"/>
</dbReference>
<proteinExistence type="inferred from homology"/>
<reference evidence="5" key="1">
    <citation type="journal article" date="2021" name="Nat. Commun.">
        <title>Genetic determinants of endophytism in the Arabidopsis root mycobiome.</title>
        <authorList>
            <person name="Mesny F."/>
            <person name="Miyauchi S."/>
            <person name="Thiergart T."/>
            <person name="Pickel B."/>
            <person name="Atanasova L."/>
            <person name="Karlsson M."/>
            <person name="Huettel B."/>
            <person name="Barry K.W."/>
            <person name="Haridas S."/>
            <person name="Chen C."/>
            <person name="Bauer D."/>
            <person name="Andreopoulos W."/>
            <person name="Pangilinan J."/>
            <person name="LaButti K."/>
            <person name="Riley R."/>
            <person name="Lipzen A."/>
            <person name="Clum A."/>
            <person name="Drula E."/>
            <person name="Henrissat B."/>
            <person name="Kohler A."/>
            <person name="Grigoriev I.V."/>
            <person name="Martin F.M."/>
            <person name="Hacquard S."/>
        </authorList>
    </citation>
    <scope>NUCLEOTIDE SEQUENCE</scope>
    <source>
        <strain evidence="5">MPI-SDFR-AT-0073</strain>
    </source>
</reference>
<evidence type="ECO:0000313" key="6">
    <source>
        <dbReference type="Proteomes" id="UP000758603"/>
    </source>
</evidence>
<protein>
    <recommendedName>
        <fullName evidence="4">NAD(P)-binding domain-containing protein</fullName>
    </recommendedName>
</protein>